<evidence type="ECO:0000313" key="5">
    <source>
        <dbReference type="EMBL" id="GAA0918125.1"/>
    </source>
</evidence>
<proteinExistence type="predicted"/>
<dbReference type="InterPro" id="IPR029058">
    <property type="entry name" value="AB_hydrolase_fold"/>
</dbReference>
<reference evidence="5 6" key="1">
    <citation type="journal article" date="2019" name="Int. J. Syst. Evol. Microbiol.">
        <title>The Global Catalogue of Microorganisms (GCM) 10K type strain sequencing project: providing services to taxonomists for standard genome sequencing and annotation.</title>
        <authorList>
            <consortium name="The Broad Institute Genomics Platform"/>
            <consortium name="The Broad Institute Genome Sequencing Center for Infectious Disease"/>
            <person name="Wu L."/>
            <person name="Ma J."/>
        </authorList>
    </citation>
    <scope>NUCLEOTIDE SEQUENCE [LARGE SCALE GENOMIC DNA]</scope>
    <source>
        <strain evidence="5 6">JCM 11136</strain>
    </source>
</reference>
<keyword evidence="1" id="KW-0378">Hydrolase</keyword>
<keyword evidence="6" id="KW-1185">Reference proteome</keyword>
<dbReference type="Pfam" id="PF03403">
    <property type="entry name" value="PAF-AH_p_II"/>
    <property type="match status" value="1"/>
</dbReference>
<feature type="compositionally biased region" description="Low complexity" evidence="4">
    <location>
        <begin position="36"/>
        <end position="52"/>
    </location>
</feature>
<organism evidence="5 6">
    <name type="scientific">Nonomuraea longicatena</name>
    <dbReference type="NCBI Taxonomy" id="83682"/>
    <lineage>
        <taxon>Bacteria</taxon>
        <taxon>Bacillati</taxon>
        <taxon>Actinomycetota</taxon>
        <taxon>Actinomycetes</taxon>
        <taxon>Streptosporangiales</taxon>
        <taxon>Streptosporangiaceae</taxon>
        <taxon>Nonomuraea</taxon>
    </lineage>
</organism>
<evidence type="ECO:0000256" key="2">
    <source>
        <dbReference type="ARBA" id="ARBA00022963"/>
    </source>
</evidence>
<sequence>MSNVQQNTDPAGLTGPAEPAALRSPAALNGSPTRGRSATLERSSALARSSAAPNRGPIASKTAAGRWAGQVMALAGMVLVACAPAAGADVAKPIGVSLPAPGGPYPVGTVAMRLVDHSRPDPLVAAKPYRELMISLWYPAKAGGGPRAPHMAPLAAADWDRHSAPPMGIPKGAVAWAATTTRARVGAPVEPRAGRLPVVLFGSGDGGPRTLGTSLVEDLAARGYLVVTVDHTYEADQVEFPGGRLVRAVPLPAKLTPRVIAKLLAKHARARLADMRHVLDRVAALADGRPIGRELPEGMLGAPDLSRVGALGQSLGGSVAAQLTRDDNRVDAGVNLDGAYVGPVAGRGVARPFLQLAAETHTRESEPSWKSFWRASTGWKRELRFAGAAHGSFTDLQPLLPQIAAGLPKVPLADYVGTIDPARSTAAQRVYVGAFFDLHLRGKPTRLFEGPDTRFPEVSLIP</sequence>
<accession>A0ABN1NX74</accession>
<dbReference type="Gene3D" id="3.40.50.1820">
    <property type="entry name" value="alpha/beta hydrolase"/>
    <property type="match status" value="1"/>
</dbReference>
<comment type="caution">
    <text evidence="5">The sequence shown here is derived from an EMBL/GenBank/DDBJ whole genome shotgun (WGS) entry which is preliminary data.</text>
</comment>
<protein>
    <submittedName>
        <fullName evidence="5">Lipase</fullName>
    </submittedName>
</protein>
<dbReference type="PANTHER" id="PTHR10272:SF0">
    <property type="entry name" value="PLATELET-ACTIVATING FACTOR ACETYLHYDROLASE"/>
    <property type="match status" value="1"/>
</dbReference>
<evidence type="ECO:0000256" key="1">
    <source>
        <dbReference type="ARBA" id="ARBA00022801"/>
    </source>
</evidence>
<keyword evidence="3" id="KW-0443">Lipid metabolism</keyword>
<dbReference type="EMBL" id="BAAAHQ010000006">
    <property type="protein sequence ID" value="GAA0918125.1"/>
    <property type="molecule type" value="Genomic_DNA"/>
</dbReference>
<dbReference type="Proteomes" id="UP001501578">
    <property type="component" value="Unassembled WGS sequence"/>
</dbReference>
<keyword evidence="2" id="KW-0442">Lipid degradation</keyword>
<gene>
    <name evidence="5" type="ORF">GCM10009560_14740</name>
</gene>
<feature type="region of interest" description="Disordered" evidence="4">
    <location>
        <begin position="1"/>
        <end position="59"/>
    </location>
</feature>
<evidence type="ECO:0000256" key="4">
    <source>
        <dbReference type="SAM" id="MobiDB-lite"/>
    </source>
</evidence>
<dbReference type="SUPFAM" id="SSF53474">
    <property type="entry name" value="alpha/beta-Hydrolases"/>
    <property type="match status" value="1"/>
</dbReference>
<dbReference type="PANTHER" id="PTHR10272">
    <property type="entry name" value="PLATELET-ACTIVATING FACTOR ACETYLHYDROLASE"/>
    <property type="match status" value="1"/>
</dbReference>
<evidence type="ECO:0000256" key="3">
    <source>
        <dbReference type="ARBA" id="ARBA00023098"/>
    </source>
</evidence>
<evidence type="ECO:0000313" key="6">
    <source>
        <dbReference type="Proteomes" id="UP001501578"/>
    </source>
</evidence>
<name>A0ABN1NX74_9ACTN</name>